<name>A0A178M9I7_9CHLR</name>
<dbReference type="STRING" id="1707952.A6A03_16555"/>
<sequence>MSLLTQTINQIGPLDDQAATAARRRQDMLTKPAGSLGRLEELSIRIAGITGRERPRLTKPAVIVMAADHGVARQGVSAFPAEVTPQMVLNFLRGGAAINVLARHVGAQVIVVDIGVAADLPSHPELVSRKLAYGTADFSQEPAMSLELARQALEVGITCANEAIDRGVDLLATGEMGIANTTAASAIVAAITGRPAAEVTGRGTGIDDASLARKIAVIEQALALHQPNPRDGLDVLAKVGGLEIGGLAGVILGAAARRVPVVIDGFISGSAALIAATLAPAAVNYMIAGHRSVERGHVAVYSQLDLQPLLDLNMRLGEGTGAVLAMSICQAACKVLDEMATFAEAGVSEKKGE</sequence>
<dbReference type="Gene3D" id="3.40.50.10210">
    <property type="match status" value="1"/>
</dbReference>
<dbReference type="FunFam" id="3.40.50.10210:FF:000001">
    <property type="entry name" value="Nicotinate-nucleotide--dimethylbenzimidazole phosphoribosyltransferase"/>
    <property type="match status" value="1"/>
</dbReference>
<dbReference type="EC" id="2.4.2.21" evidence="4 11"/>
<evidence type="ECO:0000256" key="7">
    <source>
        <dbReference type="ARBA" id="ARBA00022676"/>
    </source>
</evidence>
<gene>
    <name evidence="11" type="primary">cobT</name>
    <name evidence="12" type="ORF">A6A03_16555</name>
</gene>
<dbReference type="NCBIfam" id="TIGR03160">
    <property type="entry name" value="cobT_DBIPRT"/>
    <property type="match status" value="1"/>
</dbReference>
<dbReference type="InterPro" id="IPR003200">
    <property type="entry name" value="Nict_dMeBzImd_PRibTrfase"/>
</dbReference>
<feature type="active site" description="Proton acceptor" evidence="11">
    <location>
        <position position="318"/>
    </location>
</feature>
<evidence type="ECO:0000256" key="2">
    <source>
        <dbReference type="ARBA" id="ARBA00005049"/>
    </source>
</evidence>
<protein>
    <recommendedName>
        <fullName evidence="5 11">Nicotinate-nucleotide--dimethylbenzimidazole phosphoribosyltransferase</fullName>
        <shortName evidence="11">NN:DBI PRT</shortName>
        <ecNumber evidence="4 11">2.4.2.21</ecNumber>
    </recommendedName>
    <alternativeName>
        <fullName evidence="9 11">N(1)-alpha-phosphoribosyltransferase</fullName>
    </alternativeName>
</protein>
<evidence type="ECO:0000313" key="13">
    <source>
        <dbReference type="Proteomes" id="UP000078287"/>
    </source>
</evidence>
<evidence type="ECO:0000256" key="4">
    <source>
        <dbReference type="ARBA" id="ARBA00011991"/>
    </source>
</evidence>
<dbReference type="Pfam" id="PF02277">
    <property type="entry name" value="DBI_PRT"/>
    <property type="match status" value="1"/>
</dbReference>
<reference evidence="12 13" key="1">
    <citation type="submission" date="2016-04" db="EMBL/GenBank/DDBJ databases">
        <title>Chloroflexus islandicus sp. nov., a thermophilic filamentous anoxygenic phototrophic bacterium from geyser Strokkur (Iceland).</title>
        <authorList>
            <person name="Gaisin V.A."/>
            <person name="Kalashnikov A.M."/>
            <person name="Sukhacheva M.V."/>
            <person name="Grouzdev D.S."/>
            <person name="Ivanov T.M."/>
            <person name="Kuznetsov B."/>
            <person name="Gorlenko V.M."/>
        </authorList>
    </citation>
    <scope>NUCLEOTIDE SEQUENCE [LARGE SCALE GENOMIC DNA]</scope>
    <source>
        <strain evidence="13">isl-2</strain>
    </source>
</reference>
<proteinExistence type="inferred from homology"/>
<dbReference type="InterPro" id="IPR023195">
    <property type="entry name" value="Nict_dMeBzImd_PRibTrfase_N"/>
</dbReference>
<comment type="caution">
    <text evidence="12">The sequence shown here is derived from an EMBL/GenBank/DDBJ whole genome shotgun (WGS) entry which is preliminary data.</text>
</comment>
<dbReference type="PANTHER" id="PTHR43463">
    <property type="entry name" value="NICOTINATE-NUCLEOTIDE--DIMETHYLBENZIMIDAZOLE PHOSPHORIBOSYLTRANSFERASE"/>
    <property type="match status" value="1"/>
</dbReference>
<dbReference type="SUPFAM" id="SSF52733">
    <property type="entry name" value="Nicotinate mononucleotide:5,6-dimethylbenzimidazole phosphoribosyltransferase (CobT)"/>
    <property type="match status" value="1"/>
</dbReference>
<dbReference type="Proteomes" id="UP000078287">
    <property type="component" value="Unassembled WGS sequence"/>
</dbReference>
<keyword evidence="13" id="KW-1185">Reference proteome</keyword>
<dbReference type="OrthoDB" id="9781491at2"/>
<dbReference type="AlphaFoldDB" id="A0A178M9I7"/>
<dbReference type="InterPro" id="IPR017846">
    <property type="entry name" value="Nict_dMeBzImd_PRibTrfase_bact"/>
</dbReference>
<evidence type="ECO:0000256" key="5">
    <source>
        <dbReference type="ARBA" id="ARBA00015486"/>
    </source>
</evidence>
<dbReference type="CDD" id="cd02439">
    <property type="entry name" value="DMB-PRT_CobT"/>
    <property type="match status" value="1"/>
</dbReference>
<dbReference type="GO" id="GO:0009236">
    <property type="term" value="P:cobalamin biosynthetic process"/>
    <property type="evidence" value="ECO:0007669"/>
    <property type="project" value="UniProtKB-UniRule"/>
</dbReference>
<evidence type="ECO:0000256" key="3">
    <source>
        <dbReference type="ARBA" id="ARBA00007110"/>
    </source>
</evidence>
<evidence type="ECO:0000256" key="1">
    <source>
        <dbReference type="ARBA" id="ARBA00002197"/>
    </source>
</evidence>
<comment type="pathway">
    <text evidence="2 11">Nucleoside biosynthesis; alpha-ribazole biosynthesis; alpha-ribazole from 5,6-dimethylbenzimidazole: step 1/2.</text>
</comment>
<comment type="function">
    <text evidence="1 11">Catalyzes the synthesis of alpha-ribazole-5'-phosphate from nicotinate mononucleotide (NAMN) and 5,6-dimethylbenzimidazole (DMB).</text>
</comment>
<evidence type="ECO:0000256" key="9">
    <source>
        <dbReference type="ARBA" id="ARBA00030686"/>
    </source>
</evidence>
<dbReference type="GO" id="GO:0008939">
    <property type="term" value="F:nicotinate-nucleotide-dimethylbenzimidazole phosphoribosyltransferase activity"/>
    <property type="evidence" value="ECO:0007669"/>
    <property type="project" value="UniProtKB-UniRule"/>
</dbReference>
<dbReference type="PANTHER" id="PTHR43463:SF1">
    <property type="entry name" value="NICOTINATE-NUCLEOTIDE--DIMETHYLBENZIMIDAZOLE PHOSPHORIBOSYLTRANSFERASE"/>
    <property type="match status" value="1"/>
</dbReference>
<dbReference type="NCBIfam" id="NF000996">
    <property type="entry name" value="PRK00105.1"/>
    <property type="match status" value="1"/>
</dbReference>
<evidence type="ECO:0000256" key="11">
    <source>
        <dbReference type="HAMAP-Rule" id="MF_00230"/>
    </source>
</evidence>
<keyword evidence="7 11" id="KW-0328">Glycosyltransferase</keyword>
<evidence type="ECO:0000256" key="6">
    <source>
        <dbReference type="ARBA" id="ARBA00022573"/>
    </source>
</evidence>
<dbReference type="RefSeq" id="WP_066789141.1">
    <property type="nucleotide sequence ID" value="NZ_LWQS01000065.1"/>
</dbReference>
<dbReference type="Gene3D" id="1.10.1610.10">
    <property type="match status" value="1"/>
</dbReference>
<comment type="catalytic activity">
    <reaction evidence="10 11">
        <text>5,6-dimethylbenzimidazole + nicotinate beta-D-ribonucleotide = alpha-ribazole 5'-phosphate + nicotinate + H(+)</text>
        <dbReference type="Rhea" id="RHEA:11196"/>
        <dbReference type="ChEBI" id="CHEBI:15378"/>
        <dbReference type="ChEBI" id="CHEBI:15890"/>
        <dbReference type="ChEBI" id="CHEBI:32544"/>
        <dbReference type="ChEBI" id="CHEBI:57502"/>
        <dbReference type="ChEBI" id="CHEBI:57918"/>
        <dbReference type="EC" id="2.4.2.21"/>
    </reaction>
</comment>
<keyword evidence="8 11" id="KW-0808">Transferase</keyword>
<evidence type="ECO:0000256" key="8">
    <source>
        <dbReference type="ARBA" id="ARBA00022679"/>
    </source>
</evidence>
<organism evidence="12 13">
    <name type="scientific">Chloroflexus islandicus</name>
    <dbReference type="NCBI Taxonomy" id="1707952"/>
    <lineage>
        <taxon>Bacteria</taxon>
        <taxon>Bacillati</taxon>
        <taxon>Chloroflexota</taxon>
        <taxon>Chloroflexia</taxon>
        <taxon>Chloroflexales</taxon>
        <taxon>Chloroflexineae</taxon>
        <taxon>Chloroflexaceae</taxon>
        <taxon>Chloroflexus</taxon>
    </lineage>
</organism>
<dbReference type="InterPro" id="IPR036087">
    <property type="entry name" value="Nict_dMeBzImd_PRibTrfase_sf"/>
</dbReference>
<evidence type="ECO:0000313" key="12">
    <source>
        <dbReference type="EMBL" id="OAN44554.1"/>
    </source>
</evidence>
<dbReference type="HAMAP" id="MF_00230">
    <property type="entry name" value="CobT"/>
    <property type="match status" value="1"/>
</dbReference>
<keyword evidence="6 11" id="KW-0169">Cobalamin biosynthesis</keyword>
<dbReference type="EMBL" id="LWQS01000065">
    <property type="protein sequence ID" value="OAN44554.1"/>
    <property type="molecule type" value="Genomic_DNA"/>
</dbReference>
<comment type="similarity">
    <text evidence="3 11">Belongs to the CobT family.</text>
</comment>
<evidence type="ECO:0000256" key="10">
    <source>
        <dbReference type="ARBA" id="ARBA00047340"/>
    </source>
</evidence>
<dbReference type="UniPathway" id="UPA00061">
    <property type="reaction ID" value="UER00516"/>
</dbReference>
<accession>A0A178M9I7</accession>